<feature type="compositionally biased region" description="Acidic residues" evidence="1">
    <location>
        <begin position="19"/>
        <end position="36"/>
    </location>
</feature>
<comment type="caution">
    <text evidence="3">The sequence shown here is derived from an EMBL/GenBank/DDBJ whole genome shotgun (WGS) entry which is preliminary data.</text>
</comment>
<keyword evidence="2" id="KW-0472">Membrane</keyword>
<accession>M0LUE5</accession>
<dbReference type="PATRIC" id="fig|1132509.6.peg.3779"/>
<keyword evidence="2" id="KW-1133">Transmembrane helix</keyword>
<evidence type="ECO:0000256" key="2">
    <source>
        <dbReference type="SAM" id="Phobius"/>
    </source>
</evidence>
<evidence type="ECO:0000313" key="4">
    <source>
        <dbReference type="Proteomes" id="UP000011566"/>
    </source>
</evidence>
<name>M0LUE5_9EURY</name>
<dbReference type="EMBL" id="AOMB01000043">
    <property type="protein sequence ID" value="EMA35725.1"/>
    <property type="molecule type" value="Genomic_DNA"/>
</dbReference>
<organism evidence="3 4">
    <name type="scientific">Halococcus hamelinensis 100A6</name>
    <dbReference type="NCBI Taxonomy" id="1132509"/>
    <lineage>
        <taxon>Archaea</taxon>
        <taxon>Methanobacteriati</taxon>
        <taxon>Methanobacteriota</taxon>
        <taxon>Stenosarchaea group</taxon>
        <taxon>Halobacteria</taxon>
        <taxon>Halobacteriales</taxon>
        <taxon>Halococcaceae</taxon>
        <taxon>Halococcus</taxon>
    </lineage>
</organism>
<keyword evidence="2" id="KW-0812">Transmembrane</keyword>
<gene>
    <name evidence="3" type="ORF">C447_16244</name>
</gene>
<dbReference type="RefSeq" id="WP_007695776.1">
    <property type="nucleotide sequence ID" value="NZ_AJRK01000377.1"/>
</dbReference>
<dbReference type="Proteomes" id="UP000011566">
    <property type="component" value="Unassembled WGS sequence"/>
</dbReference>
<feature type="region of interest" description="Disordered" evidence="1">
    <location>
        <begin position="1"/>
        <end position="40"/>
    </location>
</feature>
<sequence length="154" mass="16665">MTDSSKATDETDPVTIDVETGESENDEPVAEEPESEEGPRAIAFEKAVEKLAPDFEIDGRKGETITDLETTETEDGRQVVATVETSRSTMLSHRVASAKRTGRRAGIRAVLLGALAAVVYAVFAGRRRVSESDADESPFDEPMDESTDDDVSIE</sequence>
<keyword evidence="4" id="KW-1185">Reference proteome</keyword>
<evidence type="ECO:0000313" key="3">
    <source>
        <dbReference type="EMBL" id="EMA35725.1"/>
    </source>
</evidence>
<protein>
    <submittedName>
        <fullName evidence="3">Uncharacterized protein</fullName>
    </submittedName>
</protein>
<dbReference type="AlphaFoldDB" id="M0LUE5"/>
<evidence type="ECO:0000256" key="1">
    <source>
        <dbReference type="SAM" id="MobiDB-lite"/>
    </source>
</evidence>
<reference evidence="3 4" key="1">
    <citation type="journal article" date="2014" name="PLoS Genet.">
        <title>Phylogenetically driven sequencing of extremely halophilic archaea reveals strategies for static and dynamic osmo-response.</title>
        <authorList>
            <person name="Becker E.A."/>
            <person name="Seitzer P.M."/>
            <person name="Tritt A."/>
            <person name="Larsen D."/>
            <person name="Krusor M."/>
            <person name="Yao A.I."/>
            <person name="Wu D."/>
            <person name="Madern D."/>
            <person name="Eisen J.A."/>
            <person name="Darling A.E."/>
            <person name="Facciotti M.T."/>
        </authorList>
    </citation>
    <scope>NUCLEOTIDE SEQUENCE [LARGE SCALE GENOMIC DNA]</scope>
    <source>
        <strain evidence="3 4">100A6</strain>
    </source>
</reference>
<feature type="region of interest" description="Disordered" evidence="1">
    <location>
        <begin position="128"/>
        <end position="154"/>
    </location>
</feature>
<proteinExistence type="predicted"/>
<feature type="transmembrane region" description="Helical" evidence="2">
    <location>
        <begin position="105"/>
        <end position="123"/>
    </location>
</feature>
<feature type="compositionally biased region" description="Acidic residues" evidence="1">
    <location>
        <begin position="132"/>
        <end position="154"/>
    </location>
</feature>